<evidence type="ECO:0000256" key="2">
    <source>
        <dbReference type="ARBA" id="ARBA00022737"/>
    </source>
</evidence>
<dbReference type="PROSITE" id="PS51450">
    <property type="entry name" value="LRR"/>
    <property type="match status" value="3"/>
</dbReference>
<feature type="region of interest" description="Disordered" evidence="4">
    <location>
        <begin position="173"/>
        <end position="193"/>
    </location>
</feature>
<keyword evidence="5" id="KW-0472">Membrane</keyword>
<dbReference type="PRINTS" id="PR00019">
    <property type="entry name" value="LEURICHRPT"/>
</dbReference>
<accession>A0A1I7U4D5</accession>
<dbReference type="eggNOG" id="KOG0473">
    <property type="taxonomic scope" value="Eukaryota"/>
</dbReference>
<evidence type="ECO:0000256" key="4">
    <source>
        <dbReference type="SAM" id="MobiDB-lite"/>
    </source>
</evidence>
<dbReference type="InterPro" id="IPR001611">
    <property type="entry name" value="Leu-rich_rpt"/>
</dbReference>
<dbReference type="AlphaFoldDB" id="A0A1I7U4D5"/>
<comment type="similarity">
    <text evidence="3">Belongs to the SHOC2 family.</text>
</comment>
<reference evidence="7" key="1">
    <citation type="submission" date="2016-11" db="UniProtKB">
        <authorList>
            <consortium name="WormBaseParasite"/>
        </authorList>
    </citation>
    <scope>IDENTIFICATION</scope>
</reference>
<evidence type="ECO:0000256" key="3">
    <source>
        <dbReference type="ARBA" id="ARBA00023786"/>
    </source>
</evidence>
<dbReference type="PANTHER" id="PTHR45752">
    <property type="entry name" value="LEUCINE-RICH REPEAT-CONTAINING"/>
    <property type="match status" value="1"/>
</dbReference>
<name>A0A1I7U4D5_9PELO</name>
<protein>
    <submittedName>
        <fullName evidence="7">Leucine-rich repeat-containing protein 59</fullName>
    </submittedName>
</protein>
<feature type="transmembrane region" description="Helical" evidence="5">
    <location>
        <begin position="234"/>
        <end position="263"/>
    </location>
</feature>
<dbReference type="WBParaSite" id="Csp11.Scaffold629.g14732.t1">
    <property type="protein sequence ID" value="Csp11.Scaffold629.g14732.t1"/>
    <property type="gene ID" value="Csp11.Scaffold629.g14732"/>
</dbReference>
<evidence type="ECO:0000313" key="6">
    <source>
        <dbReference type="Proteomes" id="UP000095282"/>
    </source>
</evidence>
<dbReference type="Pfam" id="PF13855">
    <property type="entry name" value="LRR_8"/>
    <property type="match status" value="1"/>
</dbReference>
<dbReference type="InterPro" id="IPR050715">
    <property type="entry name" value="LRR-SigEffector_domain"/>
</dbReference>
<feature type="compositionally biased region" description="Basic and acidic residues" evidence="4">
    <location>
        <begin position="183"/>
        <end position="193"/>
    </location>
</feature>
<evidence type="ECO:0000256" key="5">
    <source>
        <dbReference type="SAM" id="Phobius"/>
    </source>
</evidence>
<keyword evidence="5" id="KW-0812">Transmembrane</keyword>
<keyword evidence="5" id="KW-1133">Transmembrane helix</keyword>
<dbReference type="SUPFAM" id="SSF52058">
    <property type="entry name" value="L domain-like"/>
    <property type="match status" value="1"/>
</dbReference>
<dbReference type="Proteomes" id="UP000095282">
    <property type="component" value="Unplaced"/>
</dbReference>
<proteinExistence type="inferred from homology"/>
<dbReference type="InterPro" id="IPR003591">
    <property type="entry name" value="Leu-rich_rpt_typical-subtyp"/>
</dbReference>
<dbReference type="PANTHER" id="PTHR45752:SF187">
    <property type="entry name" value="LEUCINE-RICH REPEAT AND IQ DOMAIN-CONTAINING PROTEIN 4"/>
    <property type="match status" value="1"/>
</dbReference>
<sequence>MSSENFNYNELQRLQEGDELDLSSRGISEYPMGITHLARLKKLDLSHNWLSSLPDKFANRLQLTRLDLGHNLLRNLPDSIGLLTSLQHLSLHDNNLEDLPVNFSNLKALKYLDLKNNPLNQQLKGYVGNCGTAAECKTAAKRVMTEYMEMKTKEAKEAQRAKEYEDIRVHQEKHAAKAAKQKKKDDWEKTANREREAAAAAAAKAMKVAAAAKVEKKENREEEKKKAAPPRRGIFRTLFSLTFSAFFYITLIFAASATVAIGLDCRGLGSKVPGNQPLCKDFQLIGSGQKPSDKFFKNAANSYTSILKGYHAQAEPHVAPAKKWFNTQWRQFVKTDIGKKVEQKLYQIHAFIVDLWVKVQRFVTNQWNAVVAWWKKDGEKQFGPALDGFLIGLKMVYNVVADVARNIVRLVVHFAHRVEKFFVAFSEGGFQKAMNTLNQ</sequence>
<evidence type="ECO:0000313" key="7">
    <source>
        <dbReference type="WBParaSite" id="Csp11.Scaffold629.g14732.t1"/>
    </source>
</evidence>
<organism evidence="6 7">
    <name type="scientific">Caenorhabditis tropicalis</name>
    <dbReference type="NCBI Taxonomy" id="1561998"/>
    <lineage>
        <taxon>Eukaryota</taxon>
        <taxon>Metazoa</taxon>
        <taxon>Ecdysozoa</taxon>
        <taxon>Nematoda</taxon>
        <taxon>Chromadorea</taxon>
        <taxon>Rhabditida</taxon>
        <taxon>Rhabditina</taxon>
        <taxon>Rhabditomorpha</taxon>
        <taxon>Rhabditoidea</taxon>
        <taxon>Rhabditidae</taxon>
        <taxon>Peloderinae</taxon>
        <taxon>Caenorhabditis</taxon>
    </lineage>
</organism>
<keyword evidence="6" id="KW-1185">Reference proteome</keyword>
<dbReference type="SMART" id="SM00369">
    <property type="entry name" value="LRR_TYP"/>
    <property type="match status" value="4"/>
</dbReference>
<evidence type="ECO:0000256" key="1">
    <source>
        <dbReference type="ARBA" id="ARBA00022614"/>
    </source>
</evidence>
<dbReference type="Gene3D" id="3.80.10.10">
    <property type="entry name" value="Ribonuclease Inhibitor"/>
    <property type="match status" value="1"/>
</dbReference>
<keyword evidence="1" id="KW-0433">Leucine-rich repeat</keyword>
<keyword evidence="2" id="KW-0677">Repeat</keyword>
<dbReference type="InterPro" id="IPR032675">
    <property type="entry name" value="LRR_dom_sf"/>
</dbReference>
<dbReference type="Pfam" id="PF00560">
    <property type="entry name" value="LRR_1"/>
    <property type="match status" value="1"/>
</dbReference>
<dbReference type="STRING" id="1561998.A0A1I7U4D5"/>